<dbReference type="GO" id="GO:0016780">
    <property type="term" value="F:phosphotransferase activity, for other substituted phosphate groups"/>
    <property type="evidence" value="ECO:0007669"/>
    <property type="project" value="TreeGrafter"/>
</dbReference>
<feature type="transmembrane region" description="Helical" evidence="7">
    <location>
        <begin position="51"/>
        <end position="72"/>
    </location>
</feature>
<evidence type="ECO:0000256" key="2">
    <source>
        <dbReference type="ARBA" id="ARBA00006464"/>
    </source>
</evidence>
<evidence type="ECO:0000313" key="10">
    <source>
        <dbReference type="Proteomes" id="UP000033870"/>
    </source>
</evidence>
<evidence type="ECO:0000256" key="5">
    <source>
        <dbReference type="ARBA" id="ARBA00022989"/>
    </source>
</evidence>
<keyword evidence="5 7" id="KW-1133">Transmembrane helix</keyword>
<comment type="similarity">
    <text evidence="2">Belongs to the bacterial sugar transferase family.</text>
</comment>
<feature type="domain" description="Bacterial sugar transferase" evidence="8">
    <location>
        <begin position="265"/>
        <end position="466"/>
    </location>
</feature>
<comment type="subcellular location">
    <subcellularLocation>
        <location evidence="1">Membrane</location>
        <topology evidence="1">Multi-pass membrane protein</topology>
    </subcellularLocation>
</comment>
<dbReference type="PANTHER" id="PTHR30576:SF10">
    <property type="entry name" value="SLL5057 PROTEIN"/>
    <property type="match status" value="1"/>
</dbReference>
<dbReference type="NCBIfam" id="TIGR03025">
    <property type="entry name" value="EPS_sugtrans"/>
    <property type="match status" value="1"/>
</dbReference>
<gene>
    <name evidence="9" type="ORF">UY92_C0002G0081</name>
</gene>
<feature type="transmembrane region" description="Helical" evidence="7">
    <location>
        <begin position="7"/>
        <end position="31"/>
    </location>
</feature>
<dbReference type="STRING" id="1619044.UY92_C0002G0081"/>
<evidence type="ECO:0000256" key="6">
    <source>
        <dbReference type="ARBA" id="ARBA00023136"/>
    </source>
</evidence>
<organism evidence="9 10">
    <name type="scientific">Candidatus Magasanikbacteria bacterium GW2011_GWA2_56_11</name>
    <dbReference type="NCBI Taxonomy" id="1619044"/>
    <lineage>
        <taxon>Bacteria</taxon>
        <taxon>Candidatus Magasanikiibacteriota</taxon>
    </lineage>
</organism>
<dbReference type="EMBL" id="LCRX01000002">
    <property type="protein sequence ID" value="KKW42964.1"/>
    <property type="molecule type" value="Genomic_DNA"/>
</dbReference>
<evidence type="ECO:0000259" key="8">
    <source>
        <dbReference type="Pfam" id="PF02397"/>
    </source>
</evidence>
<evidence type="ECO:0000256" key="4">
    <source>
        <dbReference type="ARBA" id="ARBA00022692"/>
    </source>
</evidence>
<dbReference type="Pfam" id="PF13727">
    <property type="entry name" value="CoA_binding_3"/>
    <property type="match status" value="1"/>
</dbReference>
<dbReference type="Pfam" id="PF02397">
    <property type="entry name" value="Bac_transf"/>
    <property type="match status" value="1"/>
</dbReference>
<dbReference type="AlphaFoldDB" id="A0A0G2BBL8"/>
<feature type="transmembrane region" description="Helical" evidence="7">
    <location>
        <begin position="84"/>
        <end position="104"/>
    </location>
</feature>
<keyword evidence="3 9" id="KW-0808">Transferase</keyword>
<sequence>MKRSELILLILQVPVDLCMLILAGVTAYYTRFTRWALELKPVLFALTFSEFFYIIVWVSLGWLAIFALAGLYSTDPNRKLTRDLNRVVLAASAGLSAVAVYVLFMQEQFDSRFLVAAGWFFAILYVSLGRVAVRGFKGVLYRAGVGLRRVAVVGNEETARLIVDNLRRRPELGYNVVGQLPGFNRDMAAELDDLRIDEMIFTNPRAREDEALAALDYCNDRQAVFKYSADLFATYSANTAVHPLAGIPIVELKRTRLDGWGRVVKRLTDIFVAGFMILVFSPLMLAVAIAILAETGRPVIYKNERVGLRGRRFFTLKFRSMYQKDCTGAQFAQAGKKAEERERELIKKQNSKAGPVYKIADDPRVTPFGRFIRRFSLDELPQFFNVLGGSMSLVGPRPHQPREVALYEKSHRQVFAIKPGVTGLAQISGRSDLSFSDEVRLDVLYIEKWSLWLDFIIFLKTPFILFKRRRAL</sequence>
<evidence type="ECO:0000256" key="3">
    <source>
        <dbReference type="ARBA" id="ARBA00022679"/>
    </source>
</evidence>
<dbReference type="Proteomes" id="UP000033870">
    <property type="component" value="Unassembled WGS sequence"/>
</dbReference>
<name>A0A0G2BBL8_9BACT</name>
<accession>A0A0G2BBL8</accession>
<dbReference type="PATRIC" id="fig|1619044.3.peg.195"/>
<evidence type="ECO:0000256" key="1">
    <source>
        <dbReference type="ARBA" id="ARBA00004141"/>
    </source>
</evidence>
<feature type="transmembrane region" description="Helical" evidence="7">
    <location>
        <begin position="116"/>
        <end position="133"/>
    </location>
</feature>
<reference evidence="9 10" key="1">
    <citation type="journal article" date="2015" name="Nature">
        <title>rRNA introns, odd ribosomes, and small enigmatic genomes across a large radiation of phyla.</title>
        <authorList>
            <person name="Brown C.T."/>
            <person name="Hug L.A."/>
            <person name="Thomas B.C."/>
            <person name="Sharon I."/>
            <person name="Castelle C.J."/>
            <person name="Singh A."/>
            <person name="Wilkins M.J."/>
            <person name="Williams K.H."/>
            <person name="Banfield J.F."/>
        </authorList>
    </citation>
    <scope>NUCLEOTIDE SEQUENCE [LARGE SCALE GENOMIC DNA]</scope>
</reference>
<evidence type="ECO:0000256" key="7">
    <source>
        <dbReference type="SAM" id="Phobius"/>
    </source>
</evidence>
<feature type="transmembrane region" description="Helical" evidence="7">
    <location>
        <begin position="270"/>
        <end position="293"/>
    </location>
</feature>
<keyword evidence="6 7" id="KW-0472">Membrane</keyword>
<protein>
    <submittedName>
        <fullName evidence="9">Exopolysaccharide biosynthesis polyprenyl glycosylphosphotransferase</fullName>
    </submittedName>
</protein>
<evidence type="ECO:0000313" key="9">
    <source>
        <dbReference type="EMBL" id="KKW42964.1"/>
    </source>
</evidence>
<proteinExistence type="inferred from homology"/>
<keyword evidence="4 7" id="KW-0812">Transmembrane</keyword>
<dbReference type="PANTHER" id="PTHR30576">
    <property type="entry name" value="COLANIC BIOSYNTHESIS UDP-GLUCOSE LIPID CARRIER TRANSFERASE"/>
    <property type="match status" value="1"/>
</dbReference>
<dbReference type="InterPro" id="IPR017475">
    <property type="entry name" value="EPS_sugar_tfrase"/>
</dbReference>
<dbReference type="GO" id="GO:0016020">
    <property type="term" value="C:membrane"/>
    <property type="evidence" value="ECO:0007669"/>
    <property type="project" value="UniProtKB-SubCell"/>
</dbReference>
<comment type="caution">
    <text evidence="9">The sequence shown here is derived from an EMBL/GenBank/DDBJ whole genome shotgun (WGS) entry which is preliminary data.</text>
</comment>
<dbReference type="InterPro" id="IPR003362">
    <property type="entry name" value="Bact_transf"/>
</dbReference>